<dbReference type="SUPFAM" id="SSF48726">
    <property type="entry name" value="Immunoglobulin"/>
    <property type="match status" value="1"/>
</dbReference>
<dbReference type="Proteomes" id="UP000694546">
    <property type="component" value="Chromosome 3"/>
</dbReference>
<dbReference type="OMA" id="FELSSCT"/>
<proteinExistence type="inferred from homology"/>
<dbReference type="InterPro" id="IPR036186">
    <property type="entry name" value="Serpin_sf"/>
</dbReference>
<evidence type="ECO:0000313" key="4">
    <source>
        <dbReference type="Proteomes" id="UP000694546"/>
    </source>
</evidence>
<dbReference type="SUPFAM" id="SSF56574">
    <property type="entry name" value="Serpins"/>
    <property type="match status" value="1"/>
</dbReference>
<keyword evidence="4" id="KW-1185">Reference proteome</keyword>
<reference evidence="3" key="2">
    <citation type="submission" date="2025-09" db="UniProtKB">
        <authorList>
            <consortium name="Ensembl"/>
        </authorList>
    </citation>
    <scope>IDENTIFICATION</scope>
</reference>
<evidence type="ECO:0000256" key="1">
    <source>
        <dbReference type="RuleBase" id="RU000411"/>
    </source>
</evidence>
<dbReference type="GO" id="GO:0005615">
    <property type="term" value="C:extracellular space"/>
    <property type="evidence" value="ECO:0007669"/>
    <property type="project" value="InterPro"/>
</dbReference>
<dbReference type="InterPro" id="IPR000215">
    <property type="entry name" value="Serpin_fam"/>
</dbReference>
<name>A0A8C4ZHL1_GADMO</name>
<dbReference type="InterPro" id="IPR042178">
    <property type="entry name" value="Serpin_sf_1"/>
</dbReference>
<comment type="similarity">
    <text evidence="1">Belongs to the serpin family.</text>
</comment>
<dbReference type="Pfam" id="PF00079">
    <property type="entry name" value="Serpin"/>
    <property type="match status" value="1"/>
</dbReference>
<dbReference type="Gene3D" id="2.30.39.10">
    <property type="entry name" value="Alpha-1-antitrypsin, domain 1"/>
    <property type="match status" value="1"/>
</dbReference>
<evidence type="ECO:0000313" key="3">
    <source>
        <dbReference type="Ensembl" id="ENSGMOP00000014129.2"/>
    </source>
</evidence>
<dbReference type="Gene3D" id="3.30.497.10">
    <property type="entry name" value="Antithrombin, subunit I, domain 2"/>
    <property type="match status" value="1"/>
</dbReference>
<dbReference type="PROSITE" id="PS50835">
    <property type="entry name" value="IG_LIKE"/>
    <property type="match status" value="1"/>
</dbReference>
<dbReference type="PANTHER" id="PTHR11461">
    <property type="entry name" value="SERINE PROTEASE INHIBITOR, SERPIN"/>
    <property type="match status" value="1"/>
</dbReference>
<dbReference type="Ensembl" id="ENSGMOT00000014494.2">
    <property type="protein sequence ID" value="ENSGMOP00000014129.2"/>
    <property type="gene ID" value="ENSGMOG00000013214.2"/>
</dbReference>
<dbReference type="PANTHER" id="PTHR11461:SF159">
    <property type="entry name" value="PLASMA PROTEASE C1 INHIBITOR"/>
    <property type="match status" value="1"/>
</dbReference>
<sequence length="480" mass="52738">MCMRPAHLQSDTYAQWYKVSPDGNTSLLRPSDGMEEDGANRVEWVFGSPGNNDQSITIKDPVVGDSGLYRCESVNGSIFSAIQLIVEGIVAPTAAPHSCAGFLSAGEPCLDTDNRSGRAILKESLAEFSTSLYHHLQQLSPSGNLLYSPISIGSLLTHLLLGARGATRGKLENALRLPREFHCVHLQMARMRNDLHGSLNMASQIFHNPNLTLTKSFLNQTLKFYSSQPAPLLADGLANARMINSWVSQHTQNTITHLLDTLDPDTQLLLLNAVAFRGRWKTKFESGNQTAVFTKLNGDTETVPVLYSSQHSASNKYIPELKAQVMLFPLTGQTSLYILLPRTHSLSDLQQLEEGLSDRSLALMMEALRSSPPEIIEVTLPKIRLDLQTDMSTLLRKLDLSELFEGPNLCGLHAEGPVRLDGARHQAFLALTEEGVEAGAATATIFSRSFPAFSATRPFVLLLWSDKANMPLFMGRVTQP</sequence>
<dbReference type="SMART" id="SM00093">
    <property type="entry name" value="SERPIN"/>
    <property type="match status" value="1"/>
</dbReference>
<organism evidence="3 4">
    <name type="scientific">Gadus morhua</name>
    <name type="common">Atlantic cod</name>
    <dbReference type="NCBI Taxonomy" id="8049"/>
    <lineage>
        <taxon>Eukaryota</taxon>
        <taxon>Metazoa</taxon>
        <taxon>Chordata</taxon>
        <taxon>Craniata</taxon>
        <taxon>Vertebrata</taxon>
        <taxon>Euteleostomi</taxon>
        <taxon>Actinopterygii</taxon>
        <taxon>Neopterygii</taxon>
        <taxon>Teleostei</taxon>
        <taxon>Neoteleostei</taxon>
        <taxon>Acanthomorphata</taxon>
        <taxon>Zeiogadaria</taxon>
        <taxon>Gadariae</taxon>
        <taxon>Gadiformes</taxon>
        <taxon>Gadoidei</taxon>
        <taxon>Gadidae</taxon>
        <taxon>Gadus</taxon>
    </lineage>
</organism>
<feature type="domain" description="Ig-like" evidence="2">
    <location>
        <begin position="1"/>
        <end position="87"/>
    </location>
</feature>
<dbReference type="InterPro" id="IPR013783">
    <property type="entry name" value="Ig-like_fold"/>
</dbReference>
<reference evidence="3" key="1">
    <citation type="submission" date="2025-08" db="UniProtKB">
        <authorList>
            <consortium name="Ensembl"/>
        </authorList>
    </citation>
    <scope>IDENTIFICATION</scope>
</reference>
<dbReference type="GeneTree" id="ENSGT00940000159681"/>
<dbReference type="InterPro" id="IPR007110">
    <property type="entry name" value="Ig-like_dom"/>
</dbReference>
<dbReference type="AlphaFoldDB" id="A0A8C4ZHL1"/>
<dbReference type="Gene3D" id="2.60.40.10">
    <property type="entry name" value="Immunoglobulins"/>
    <property type="match status" value="1"/>
</dbReference>
<accession>A0A8C4ZHL1</accession>
<evidence type="ECO:0000259" key="2">
    <source>
        <dbReference type="PROSITE" id="PS50835"/>
    </source>
</evidence>
<dbReference type="InterPro" id="IPR023796">
    <property type="entry name" value="Serpin_dom"/>
</dbReference>
<dbReference type="InterPro" id="IPR036179">
    <property type="entry name" value="Ig-like_dom_sf"/>
</dbReference>
<dbReference type="InterPro" id="IPR042185">
    <property type="entry name" value="Serpin_sf_2"/>
</dbReference>
<dbReference type="GO" id="GO:0004867">
    <property type="term" value="F:serine-type endopeptidase inhibitor activity"/>
    <property type="evidence" value="ECO:0007669"/>
    <property type="project" value="InterPro"/>
</dbReference>
<protein>
    <submittedName>
        <fullName evidence="3">Serpin peptidase inhibitor, clade G (C1 inhibitor), member 1</fullName>
    </submittedName>
</protein>